<evidence type="ECO:0000259" key="5">
    <source>
        <dbReference type="PROSITE" id="PS51898"/>
    </source>
</evidence>
<keyword evidence="4" id="KW-0233">DNA recombination</keyword>
<dbReference type="InterPro" id="IPR013762">
    <property type="entry name" value="Integrase-like_cat_sf"/>
</dbReference>
<dbReference type="InterPro" id="IPR011010">
    <property type="entry name" value="DNA_brk_join_enz"/>
</dbReference>
<name>A0A853IKD4_9GAMM</name>
<dbReference type="InterPro" id="IPR002104">
    <property type="entry name" value="Integrase_catalytic"/>
</dbReference>
<evidence type="ECO:0000313" key="6">
    <source>
        <dbReference type="EMBL" id="NYZ69837.1"/>
    </source>
</evidence>
<dbReference type="Gene3D" id="1.10.443.10">
    <property type="entry name" value="Intergrase catalytic core"/>
    <property type="match status" value="1"/>
</dbReference>
<dbReference type="SUPFAM" id="SSF56349">
    <property type="entry name" value="DNA breaking-rejoining enzymes"/>
    <property type="match status" value="1"/>
</dbReference>
<dbReference type="GO" id="GO:0015074">
    <property type="term" value="P:DNA integration"/>
    <property type="evidence" value="ECO:0007669"/>
    <property type="project" value="UniProtKB-KW"/>
</dbReference>
<dbReference type="PROSITE" id="PS51898">
    <property type="entry name" value="TYR_RECOMBINASE"/>
    <property type="match status" value="1"/>
</dbReference>
<comment type="similarity">
    <text evidence="1">Belongs to the 'phage' integrase family.</text>
</comment>
<comment type="caution">
    <text evidence="6">The sequence shown here is derived from an EMBL/GenBank/DDBJ whole genome shotgun (WGS) entry which is preliminary data.</text>
</comment>
<keyword evidence="3" id="KW-0238">DNA-binding</keyword>
<organism evidence="6 7">
    <name type="scientific">Spartinivicinus marinus</name>
    <dbReference type="NCBI Taxonomy" id="2994442"/>
    <lineage>
        <taxon>Bacteria</taxon>
        <taxon>Pseudomonadati</taxon>
        <taxon>Pseudomonadota</taxon>
        <taxon>Gammaproteobacteria</taxon>
        <taxon>Oceanospirillales</taxon>
        <taxon>Zooshikellaceae</taxon>
        <taxon>Spartinivicinus</taxon>
    </lineage>
</organism>
<evidence type="ECO:0000256" key="2">
    <source>
        <dbReference type="ARBA" id="ARBA00022908"/>
    </source>
</evidence>
<dbReference type="GO" id="GO:0003677">
    <property type="term" value="F:DNA binding"/>
    <property type="evidence" value="ECO:0007669"/>
    <property type="project" value="UniProtKB-KW"/>
</dbReference>
<gene>
    <name evidence="6" type="ORF">H0A36_27885</name>
</gene>
<dbReference type="InterPro" id="IPR010998">
    <property type="entry name" value="Integrase_recombinase_N"/>
</dbReference>
<dbReference type="RefSeq" id="WP_180571807.1">
    <property type="nucleotide sequence ID" value="NZ_JACCKB010000161.1"/>
</dbReference>
<proteinExistence type="inferred from homology"/>
<dbReference type="GO" id="GO:0006310">
    <property type="term" value="P:DNA recombination"/>
    <property type="evidence" value="ECO:0007669"/>
    <property type="project" value="UniProtKB-KW"/>
</dbReference>
<protein>
    <submittedName>
        <fullName evidence="6">Site-specific integrase</fullName>
    </submittedName>
</protein>
<sequence>MRNLVLRGSTYHFRKVLPEDVRGTFRKREITLSLQTKSRRLARSKSAVMLGAIDTAIYEIRGLSDPAQKEAVYKELEGYLDKFRITGKGGMLCKNIIIPTKPVSVAEEPGIKLEDAHALFISEKMRMDWTDKTKDSGACPAFKCLIDILGNMEAKKVTKRIAIDCTRQLYEYPAKRNQGENKNLSLKCLKKKDVPVIAPPTAVKYFTHISMFFNWLENREYIDSNPFRGLRPRAKKAATSKKAFTPGELEMLFKQYIIKEKNKTKEWKFWVPMLALYTGARLEEIAQLNTSDVKQKDGIIYLDIHDDENNQLKNNSSIRKVPIHIDVLQMGFLAYCESRKDETKLFNLFRAKTGQYGRTVTAWFSHIKKSLGLPSTKVFHSFRHTFRDLAVESGIPNEHLKALLGHAQGDMTHGIYGSGFSLKLLNESMQRIDYSFVRELLV</sequence>
<dbReference type="EMBL" id="JACCKB010000161">
    <property type="protein sequence ID" value="NYZ69837.1"/>
    <property type="molecule type" value="Genomic_DNA"/>
</dbReference>
<dbReference type="InterPro" id="IPR046668">
    <property type="entry name" value="DUF6538"/>
</dbReference>
<evidence type="ECO:0000256" key="4">
    <source>
        <dbReference type="ARBA" id="ARBA00023172"/>
    </source>
</evidence>
<dbReference type="InterPro" id="IPR050090">
    <property type="entry name" value="Tyrosine_recombinase_XerCD"/>
</dbReference>
<dbReference type="Pfam" id="PF20172">
    <property type="entry name" value="DUF6538"/>
    <property type="match status" value="1"/>
</dbReference>
<dbReference type="PANTHER" id="PTHR30349">
    <property type="entry name" value="PHAGE INTEGRASE-RELATED"/>
    <property type="match status" value="1"/>
</dbReference>
<feature type="domain" description="Tyr recombinase" evidence="5">
    <location>
        <begin position="239"/>
        <end position="429"/>
    </location>
</feature>
<evidence type="ECO:0000256" key="3">
    <source>
        <dbReference type="ARBA" id="ARBA00023125"/>
    </source>
</evidence>
<dbReference type="Proteomes" id="UP000569732">
    <property type="component" value="Unassembled WGS sequence"/>
</dbReference>
<accession>A0A853IKD4</accession>
<reference evidence="6 7" key="1">
    <citation type="submission" date="2020-07" db="EMBL/GenBank/DDBJ databases">
        <title>Endozoicomonas sp. nov., isolated from sediment.</title>
        <authorList>
            <person name="Gu T."/>
        </authorList>
    </citation>
    <scope>NUCLEOTIDE SEQUENCE [LARGE SCALE GENOMIC DNA]</scope>
    <source>
        <strain evidence="6 7">SM1973</strain>
    </source>
</reference>
<dbReference type="CDD" id="cd01184">
    <property type="entry name" value="INT_C_like_1"/>
    <property type="match status" value="1"/>
</dbReference>
<evidence type="ECO:0000313" key="7">
    <source>
        <dbReference type="Proteomes" id="UP000569732"/>
    </source>
</evidence>
<dbReference type="Gene3D" id="1.10.150.130">
    <property type="match status" value="1"/>
</dbReference>
<dbReference type="Pfam" id="PF00589">
    <property type="entry name" value="Phage_integrase"/>
    <property type="match status" value="1"/>
</dbReference>
<keyword evidence="7" id="KW-1185">Reference proteome</keyword>
<dbReference type="AlphaFoldDB" id="A0A853IKD4"/>
<dbReference type="PANTHER" id="PTHR30349:SF41">
    <property type="entry name" value="INTEGRASE_RECOMBINASE PROTEIN MJ0367-RELATED"/>
    <property type="match status" value="1"/>
</dbReference>
<evidence type="ECO:0000256" key="1">
    <source>
        <dbReference type="ARBA" id="ARBA00008857"/>
    </source>
</evidence>
<keyword evidence="2" id="KW-0229">DNA integration</keyword>